<sequence length="324" mass="35157">MFKKATALALTISSALAFSAQATSLSVSEPLLNTTFPSASGVVIDGTTLYAVGDDSPWLYNMDLDFNILSQDLIKHYPVGDNGRILKKVKPDFEAMESFTVNGRPALVLLGSGSKQEIREWAYVISKDKGVKIERSLVALYEQLYRASKFSGKQELNIEGLAISEDTAYIFNRGNGGSNIIFSLTAAEFEDYLLGKKDKIDSLRTYHVSLPNVQGFEAGLSGGTYWEETDSLVFTASVEATGDAYNDGEILGSFVGHFEVGQLSETKTLDLSPYAQSIDKNGKPVITKVESVSIKVSTPESIEGALASDNDDGTSEFFSFSLHK</sequence>
<dbReference type="EMBL" id="BSNX01000013">
    <property type="protein sequence ID" value="GLQ72355.1"/>
    <property type="molecule type" value="Genomic_DNA"/>
</dbReference>
<evidence type="ECO:0008006" key="4">
    <source>
        <dbReference type="Google" id="ProtNLM"/>
    </source>
</evidence>
<protein>
    <recommendedName>
        <fullName evidence="4">DUF3616 domain-containing protein</fullName>
    </recommendedName>
</protein>
<organism evidence="2 3">
    <name type="scientific">Vibrio penaeicida</name>
    <dbReference type="NCBI Taxonomy" id="104609"/>
    <lineage>
        <taxon>Bacteria</taxon>
        <taxon>Pseudomonadati</taxon>
        <taxon>Pseudomonadota</taxon>
        <taxon>Gammaproteobacteria</taxon>
        <taxon>Vibrionales</taxon>
        <taxon>Vibrionaceae</taxon>
        <taxon>Vibrio</taxon>
    </lineage>
</organism>
<accession>A0AAV5NNZ4</accession>
<proteinExistence type="predicted"/>
<name>A0AAV5NNZ4_9VIBR</name>
<evidence type="ECO:0000313" key="3">
    <source>
        <dbReference type="Proteomes" id="UP001156690"/>
    </source>
</evidence>
<evidence type="ECO:0000256" key="1">
    <source>
        <dbReference type="SAM" id="SignalP"/>
    </source>
</evidence>
<keyword evidence="1" id="KW-0732">Signal</keyword>
<dbReference type="Proteomes" id="UP001156690">
    <property type="component" value="Unassembled WGS sequence"/>
</dbReference>
<feature type="signal peptide" evidence="1">
    <location>
        <begin position="1"/>
        <end position="22"/>
    </location>
</feature>
<comment type="caution">
    <text evidence="2">The sequence shown here is derived from an EMBL/GenBank/DDBJ whole genome shotgun (WGS) entry which is preliminary data.</text>
</comment>
<dbReference type="AlphaFoldDB" id="A0AAV5NNZ4"/>
<dbReference type="RefSeq" id="WP_126609855.1">
    <property type="nucleotide sequence ID" value="NZ_AP025145.1"/>
</dbReference>
<dbReference type="InterPro" id="IPR053851">
    <property type="entry name" value="DUF6929"/>
</dbReference>
<dbReference type="Pfam" id="PF22000">
    <property type="entry name" value="DUF6929"/>
    <property type="match status" value="1"/>
</dbReference>
<gene>
    <name evidence="2" type="ORF">GCM10007932_17150</name>
</gene>
<feature type="chain" id="PRO_5043495721" description="DUF3616 domain-containing protein" evidence="1">
    <location>
        <begin position="23"/>
        <end position="324"/>
    </location>
</feature>
<keyword evidence="3" id="KW-1185">Reference proteome</keyword>
<reference evidence="3" key="1">
    <citation type="journal article" date="2019" name="Int. J. Syst. Evol. Microbiol.">
        <title>The Global Catalogue of Microorganisms (GCM) 10K type strain sequencing project: providing services to taxonomists for standard genome sequencing and annotation.</title>
        <authorList>
            <consortium name="The Broad Institute Genomics Platform"/>
            <consortium name="The Broad Institute Genome Sequencing Center for Infectious Disease"/>
            <person name="Wu L."/>
            <person name="Ma J."/>
        </authorList>
    </citation>
    <scope>NUCLEOTIDE SEQUENCE [LARGE SCALE GENOMIC DNA]</scope>
    <source>
        <strain evidence="3">NBRC 15640</strain>
    </source>
</reference>
<evidence type="ECO:0000313" key="2">
    <source>
        <dbReference type="EMBL" id="GLQ72355.1"/>
    </source>
</evidence>